<dbReference type="EMBL" id="JACJVQ010000019">
    <property type="protein sequence ID" value="MBB6637108.1"/>
    <property type="molecule type" value="Genomic_DNA"/>
</dbReference>
<evidence type="ECO:0000256" key="1">
    <source>
        <dbReference type="ARBA" id="ARBA00001974"/>
    </source>
</evidence>
<evidence type="ECO:0000256" key="3">
    <source>
        <dbReference type="ARBA" id="ARBA00022714"/>
    </source>
</evidence>
<keyword evidence="7" id="KW-0408">Iron</keyword>
<keyword evidence="11" id="KW-1185">Reference proteome</keyword>
<dbReference type="PRINTS" id="PR00409">
    <property type="entry name" value="PHDIOXRDTASE"/>
</dbReference>
<protein>
    <submittedName>
        <fullName evidence="10">FAD-dependent oxidoreductase</fullName>
    </submittedName>
</protein>
<organism evidence="10 11">
    <name type="scientific">Cohnella thailandensis</name>
    <dbReference type="NCBI Taxonomy" id="557557"/>
    <lineage>
        <taxon>Bacteria</taxon>
        <taxon>Bacillati</taxon>
        <taxon>Bacillota</taxon>
        <taxon>Bacilli</taxon>
        <taxon>Bacillales</taxon>
        <taxon>Paenibacillaceae</taxon>
        <taxon>Cohnella</taxon>
    </lineage>
</organism>
<dbReference type="SUPFAM" id="SSF63380">
    <property type="entry name" value="Riboflavin synthase domain-like"/>
    <property type="match status" value="1"/>
</dbReference>
<evidence type="ECO:0000259" key="9">
    <source>
        <dbReference type="PROSITE" id="PS51384"/>
    </source>
</evidence>
<dbReference type="GO" id="GO:0050660">
    <property type="term" value="F:flavin adenine dinucleotide binding"/>
    <property type="evidence" value="ECO:0007669"/>
    <property type="project" value="InterPro"/>
</dbReference>
<feature type="domain" description="FAD-binding FR-type" evidence="9">
    <location>
        <begin position="12"/>
        <end position="113"/>
    </location>
</feature>
<dbReference type="PANTHER" id="PTHR47354">
    <property type="entry name" value="NADH OXIDOREDUCTASE HCR"/>
    <property type="match status" value="1"/>
</dbReference>
<keyword evidence="3" id="KW-0001">2Fe-2S</keyword>
<gene>
    <name evidence="10" type="ORF">H7B67_23520</name>
</gene>
<dbReference type="GO" id="GO:0051537">
    <property type="term" value="F:2 iron, 2 sulfur cluster binding"/>
    <property type="evidence" value="ECO:0007669"/>
    <property type="project" value="UniProtKB-KW"/>
</dbReference>
<dbReference type="RefSeq" id="WP_185122292.1">
    <property type="nucleotide sequence ID" value="NZ_JACJVQ010000019.1"/>
</dbReference>
<dbReference type="InterPro" id="IPR017927">
    <property type="entry name" value="FAD-bd_FR_type"/>
</dbReference>
<keyword evidence="2" id="KW-0285">Flavoprotein</keyword>
<comment type="cofactor">
    <cofactor evidence="1">
        <name>FAD</name>
        <dbReference type="ChEBI" id="CHEBI:57692"/>
    </cofactor>
</comment>
<evidence type="ECO:0000256" key="2">
    <source>
        <dbReference type="ARBA" id="ARBA00022630"/>
    </source>
</evidence>
<dbReference type="GO" id="GO:0006221">
    <property type="term" value="P:pyrimidine nucleotide biosynthetic process"/>
    <property type="evidence" value="ECO:0007669"/>
    <property type="project" value="InterPro"/>
</dbReference>
<dbReference type="Proteomes" id="UP000535838">
    <property type="component" value="Unassembled WGS sequence"/>
</dbReference>
<dbReference type="AlphaFoldDB" id="A0A841T426"/>
<evidence type="ECO:0000256" key="7">
    <source>
        <dbReference type="ARBA" id="ARBA00023004"/>
    </source>
</evidence>
<dbReference type="InterPro" id="IPR012165">
    <property type="entry name" value="Cyt_c3_hydrogenase_gsu"/>
</dbReference>
<dbReference type="PROSITE" id="PS51384">
    <property type="entry name" value="FAD_FR"/>
    <property type="match status" value="1"/>
</dbReference>
<evidence type="ECO:0000256" key="6">
    <source>
        <dbReference type="ARBA" id="ARBA00023002"/>
    </source>
</evidence>
<evidence type="ECO:0000313" key="10">
    <source>
        <dbReference type="EMBL" id="MBB6637108.1"/>
    </source>
</evidence>
<accession>A0A841T426</accession>
<dbReference type="SUPFAM" id="SSF52343">
    <property type="entry name" value="Ferredoxin reductase-like, C-terminal NADP-linked domain"/>
    <property type="match status" value="1"/>
</dbReference>
<reference evidence="10 11" key="1">
    <citation type="submission" date="2020-08" db="EMBL/GenBank/DDBJ databases">
        <title>Cohnella phylogeny.</title>
        <authorList>
            <person name="Dunlap C."/>
        </authorList>
    </citation>
    <scope>NUCLEOTIDE SEQUENCE [LARGE SCALE GENOMIC DNA]</scope>
    <source>
        <strain evidence="10 11">DSM 25241</strain>
    </source>
</reference>
<dbReference type="Gene3D" id="3.40.50.80">
    <property type="entry name" value="Nucleotide-binding domain of ferredoxin-NADP reductase (FNR) module"/>
    <property type="match status" value="1"/>
</dbReference>
<dbReference type="GO" id="GO:0016491">
    <property type="term" value="F:oxidoreductase activity"/>
    <property type="evidence" value="ECO:0007669"/>
    <property type="project" value="UniProtKB-KW"/>
</dbReference>
<dbReference type="InterPro" id="IPR039261">
    <property type="entry name" value="FNR_nucleotide-bd"/>
</dbReference>
<proteinExistence type="predicted"/>
<dbReference type="InterPro" id="IPR050415">
    <property type="entry name" value="MRET"/>
</dbReference>
<keyword evidence="8" id="KW-0411">Iron-sulfur</keyword>
<keyword evidence="6" id="KW-0560">Oxidoreductase</keyword>
<evidence type="ECO:0000256" key="8">
    <source>
        <dbReference type="ARBA" id="ARBA00023014"/>
    </source>
</evidence>
<comment type="caution">
    <text evidence="10">The sequence shown here is derived from an EMBL/GenBank/DDBJ whole genome shotgun (WGS) entry which is preliminary data.</text>
</comment>
<sequence length="237" mass="26717">MGFLQDNLIPIFKKRELTFKESYKESDNVHTFVFEKEKDITWKAGQYGLFGITHKKIKNATKPFSLASAPSENVIKISTIIREKPSEFKKALLELQQGMKVNMSGPLGPFYLKDNSRTLLIAGGIGITPFRSILKQVEAEGTEVGNRIHLLYLDSQKSHLFKNEIDGIADNTSMSITYLDSSDELHSELDKFIALNKDNGKYYVAGPKAMVGSITTYLQNKKVSKRNITKDSFFGYS</sequence>
<dbReference type="InterPro" id="IPR001433">
    <property type="entry name" value="OxRdtase_FAD/NAD-bd"/>
</dbReference>
<dbReference type="PIRSF" id="PIRSF006816">
    <property type="entry name" value="Cyc3_hyd_g"/>
    <property type="match status" value="1"/>
</dbReference>
<dbReference type="PANTHER" id="PTHR47354:SF8">
    <property type="entry name" value="1,2-PHENYLACETYL-COA EPOXIDASE, SUBUNIT E"/>
    <property type="match status" value="1"/>
</dbReference>
<dbReference type="CDD" id="cd00322">
    <property type="entry name" value="FNR_like"/>
    <property type="match status" value="1"/>
</dbReference>
<dbReference type="InterPro" id="IPR017938">
    <property type="entry name" value="Riboflavin_synthase-like_b-brl"/>
</dbReference>
<keyword evidence="5" id="KW-0274">FAD</keyword>
<dbReference type="GO" id="GO:0046872">
    <property type="term" value="F:metal ion binding"/>
    <property type="evidence" value="ECO:0007669"/>
    <property type="project" value="UniProtKB-KW"/>
</dbReference>
<keyword evidence="4" id="KW-0479">Metal-binding</keyword>
<name>A0A841T426_9BACL</name>
<dbReference type="Pfam" id="PF00175">
    <property type="entry name" value="NAD_binding_1"/>
    <property type="match status" value="1"/>
</dbReference>
<evidence type="ECO:0000313" key="11">
    <source>
        <dbReference type="Proteomes" id="UP000535838"/>
    </source>
</evidence>
<dbReference type="Gene3D" id="2.40.30.10">
    <property type="entry name" value="Translation factors"/>
    <property type="match status" value="1"/>
</dbReference>
<evidence type="ECO:0000256" key="4">
    <source>
        <dbReference type="ARBA" id="ARBA00022723"/>
    </source>
</evidence>
<evidence type="ECO:0000256" key="5">
    <source>
        <dbReference type="ARBA" id="ARBA00022827"/>
    </source>
</evidence>